<proteinExistence type="predicted"/>
<organism evidence="1 2">
    <name type="scientific">Candidatus Magasanikbacteria bacterium GW2011_GWE2_42_7</name>
    <dbReference type="NCBI Taxonomy" id="1619052"/>
    <lineage>
        <taxon>Bacteria</taxon>
        <taxon>Candidatus Magasanikiibacteriota</taxon>
    </lineage>
</organism>
<gene>
    <name evidence="1" type="ORF">UV42_C0024G0019</name>
</gene>
<accession>A0A0G1DLB0</accession>
<dbReference type="Proteomes" id="UP000033867">
    <property type="component" value="Unassembled WGS sequence"/>
</dbReference>
<name>A0A0G1DLB0_9BACT</name>
<evidence type="ECO:0000313" key="1">
    <source>
        <dbReference type="EMBL" id="KKS71596.1"/>
    </source>
</evidence>
<dbReference type="EMBL" id="LCEK01000024">
    <property type="protein sequence ID" value="KKS71596.1"/>
    <property type="molecule type" value="Genomic_DNA"/>
</dbReference>
<reference evidence="1 2" key="1">
    <citation type="journal article" date="2015" name="Nature">
        <title>rRNA introns, odd ribosomes, and small enigmatic genomes across a large radiation of phyla.</title>
        <authorList>
            <person name="Brown C.T."/>
            <person name="Hug L.A."/>
            <person name="Thomas B.C."/>
            <person name="Sharon I."/>
            <person name="Castelle C.J."/>
            <person name="Singh A."/>
            <person name="Wilkins M.J."/>
            <person name="Williams K.H."/>
            <person name="Banfield J.F."/>
        </authorList>
    </citation>
    <scope>NUCLEOTIDE SEQUENCE [LARGE SCALE GENOMIC DNA]</scope>
</reference>
<protein>
    <submittedName>
        <fullName evidence="1">Uncharacterized protein</fullName>
    </submittedName>
</protein>
<sequence>MTVREWVESSQDVYYTLLHEGYSLDFYRLVKEADLIKKLSIMERLRRRINTPFVKVSGLTFETTGNIDPRGILFLRARMKGLNPTYIHTSGKGWKSEDVAKQSDILATDPFKKGSPFTFYITRI</sequence>
<comment type="caution">
    <text evidence="1">The sequence shown here is derived from an EMBL/GenBank/DDBJ whole genome shotgun (WGS) entry which is preliminary data.</text>
</comment>
<evidence type="ECO:0000313" key="2">
    <source>
        <dbReference type="Proteomes" id="UP000033867"/>
    </source>
</evidence>
<dbReference type="AlphaFoldDB" id="A0A0G1DLB0"/>